<comment type="caution">
    <text evidence="2">The sequence shown here is derived from an EMBL/GenBank/DDBJ whole genome shotgun (WGS) entry which is preliminary data.</text>
</comment>
<gene>
    <name evidence="2" type="ORF">CEXT_749561</name>
</gene>
<sequence>MNDFHSSLGGGAEAMMNTLFVKSIMSSLNMLHVLHSSGLGGGAEEMKTMFVQCVMTSLNLLHVCILVTNVLGVFALASKCLTYLFYSVRRSNYFCGVPLQEEEGAEQWTQCLCSVS</sequence>
<evidence type="ECO:0000256" key="1">
    <source>
        <dbReference type="SAM" id="Phobius"/>
    </source>
</evidence>
<accession>A0AAV4NL49</accession>
<feature type="transmembrane region" description="Helical" evidence="1">
    <location>
        <begin position="60"/>
        <end position="86"/>
    </location>
</feature>
<keyword evidence="1" id="KW-1133">Transmembrane helix</keyword>
<name>A0AAV4NL49_CAEEX</name>
<keyword evidence="1" id="KW-0812">Transmembrane</keyword>
<proteinExistence type="predicted"/>
<evidence type="ECO:0000313" key="2">
    <source>
        <dbReference type="EMBL" id="GIX85510.1"/>
    </source>
</evidence>
<evidence type="ECO:0000313" key="3">
    <source>
        <dbReference type="Proteomes" id="UP001054945"/>
    </source>
</evidence>
<dbReference type="AlphaFoldDB" id="A0AAV4NL49"/>
<keyword evidence="1" id="KW-0472">Membrane</keyword>
<dbReference type="Proteomes" id="UP001054945">
    <property type="component" value="Unassembled WGS sequence"/>
</dbReference>
<dbReference type="EMBL" id="BPLR01003520">
    <property type="protein sequence ID" value="GIX85510.1"/>
    <property type="molecule type" value="Genomic_DNA"/>
</dbReference>
<reference evidence="2 3" key="1">
    <citation type="submission" date="2021-06" db="EMBL/GenBank/DDBJ databases">
        <title>Caerostris extrusa draft genome.</title>
        <authorList>
            <person name="Kono N."/>
            <person name="Arakawa K."/>
        </authorList>
    </citation>
    <scope>NUCLEOTIDE SEQUENCE [LARGE SCALE GENOMIC DNA]</scope>
</reference>
<organism evidence="2 3">
    <name type="scientific">Caerostris extrusa</name>
    <name type="common">Bark spider</name>
    <name type="synonym">Caerostris bankana</name>
    <dbReference type="NCBI Taxonomy" id="172846"/>
    <lineage>
        <taxon>Eukaryota</taxon>
        <taxon>Metazoa</taxon>
        <taxon>Ecdysozoa</taxon>
        <taxon>Arthropoda</taxon>
        <taxon>Chelicerata</taxon>
        <taxon>Arachnida</taxon>
        <taxon>Araneae</taxon>
        <taxon>Araneomorphae</taxon>
        <taxon>Entelegynae</taxon>
        <taxon>Araneoidea</taxon>
        <taxon>Araneidae</taxon>
        <taxon>Caerostris</taxon>
    </lineage>
</organism>
<keyword evidence="3" id="KW-1185">Reference proteome</keyword>
<protein>
    <submittedName>
        <fullName evidence="2">Uncharacterized protein</fullName>
    </submittedName>
</protein>